<protein>
    <recommendedName>
        <fullName evidence="4">Kazal-like domain-containing protein</fullName>
    </recommendedName>
</protein>
<dbReference type="GO" id="GO:0005576">
    <property type="term" value="C:extracellular region"/>
    <property type="evidence" value="ECO:0007669"/>
    <property type="project" value="TreeGrafter"/>
</dbReference>
<evidence type="ECO:0000313" key="6">
    <source>
        <dbReference type="Proteomes" id="UP001445076"/>
    </source>
</evidence>
<evidence type="ECO:0000256" key="1">
    <source>
        <dbReference type="ARBA" id="ARBA00022690"/>
    </source>
</evidence>
<dbReference type="InterPro" id="IPR050653">
    <property type="entry name" value="Prot_Inhib_GrowthFact_Antg"/>
</dbReference>
<dbReference type="SUPFAM" id="SSF100895">
    <property type="entry name" value="Kazal-type serine protease inhibitors"/>
    <property type="match status" value="1"/>
</dbReference>
<feature type="non-terminal residue" evidence="5">
    <location>
        <position position="1"/>
    </location>
</feature>
<evidence type="ECO:0000256" key="2">
    <source>
        <dbReference type="ARBA" id="ARBA00022900"/>
    </source>
</evidence>
<sequence length="126" mass="13477">EDLLVPQATTCDLLQCHFGGRCQEHGGAATCVCTHHCLPSGVGGSLAVCGSDRVTYASECELKYQSCVKQADIVVVAFGSCTESWTDAPVRRSTAEDGWGTEEWAWAGRGLTEHHALATRRHIDAA</sequence>
<accession>A0AAW0WS48</accession>
<dbReference type="GO" id="GO:0030154">
    <property type="term" value="P:cell differentiation"/>
    <property type="evidence" value="ECO:0007669"/>
    <property type="project" value="TreeGrafter"/>
</dbReference>
<proteinExistence type="predicted"/>
<evidence type="ECO:0000256" key="3">
    <source>
        <dbReference type="ARBA" id="ARBA00023157"/>
    </source>
</evidence>
<feature type="non-terminal residue" evidence="5">
    <location>
        <position position="126"/>
    </location>
</feature>
<keyword evidence="6" id="KW-1185">Reference proteome</keyword>
<evidence type="ECO:0000259" key="4">
    <source>
        <dbReference type="PROSITE" id="PS51465"/>
    </source>
</evidence>
<keyword evidence="1" id="KW-0646">Protease inhibitor</keyword>
<evidence type="ECO:0000313" key="5">
    <source>
        <dbReference type="EMBL" id="KAK8730150.1"/>
    </source>
</evidence>
<dbReference type="FunFam" id="3.30.60.30:FF:000024">
    <property type="entry name" value="Transmembrane agrin"/>
    <property type="match status" value="1"/>
</dbReference>
<dbReference type="AlphaFoldDB" id="A0AAW0WS48"/>
<dbReference type="Pfam" id="PF07648">
    <property type="entry name" value="Kazal_2"/>
    <property type="match status" value="1"/>
</dbReference>
<dbReference type="CDD" id="cd00104">
    <property type="entry name" value="KAZAL_FS"/>
    <property type="match status" value="1"/>
</dbReference>
<reference evidence="5 6" key="1">
    <citation type="journal article" date="2024" name="BMC Genomics">
        <title>Genome assembly of redclaw crayfish (Cherax quadricarinatus) provides insights into its immune adaptation and hypoxia tolerance.</title>
        <authorList>
            <person name="Liu Z."/>
            <person name="Zheng J."/>
            <person name="Li H."/>
            <person name="Fang K."/>
            <person name="Wang S."/>
            <person name="He J."/>
            <person name="Zhou D."/>
            <person name="Weng S."/>
            <person name="Chi M."/>
            <person name="Gu Z."/>
            <person name="He J."/>
            <person name="Li F."/>
            <person name="Wang M."/>
        </authorList>
    </citation>
    <scope>NUCLEOTIDE SEQUENCE [LARGE SCALE GENOMIC DNA]</scope>
    <source>
        <strain evidence="5">ZL_2023a</strain>
    </source>
</reference>
<dbReference type="SMART" id="SM00280">
    <property type="entry name" value="KAZAL"/>
    <property type="match status" value="1"/>
</dbReference>
<dbReference type="PANTHER" id="PTHR10913">
    <property type="entry name" value="FOLLISTATIN-RELATED"/>
    <property type="match status" value="1"/>
</dbReference>
<name>A0AAW0WS48_CHEQU</name>
<keyword evidence="2" id="KW-0722">Serine protease inhibitor</keyword>
<dbReference type="PROSITE" id="PS51465">
    <property type="entry name" value="KAZAL_2"/>
    <property type="match status" value="1"/>
</dbReference>
<keyword evidence="3" id="KW-1015">Disulfide bond</keyword>
<dbReference type="PANTHER" id="PTHR10913:SF45">
    <property type="entry name" value="FOLLISTATIN, ISOFORM A-RELATED"/>
    <property type="match status" value="1"/>
</dbReference>
<dbReference type="Gene3D" id="3.30.60.30">
    <property type="match status" value="1"/>
</dbReference>
<dbReference type="InterPro" id="IPR002350">
    <property type="entry name" value="Kazal_dom"/>
</dbReference>
<comment type="caution">
    <text evidence="5">The sequence shown here is derived from an EMBL/GenBank/DDBJ whole genome shotgun (WGS) entry which is preliminary data.</text>
</comment>
<gene>
    <name evidence="5" type="ORF">OTU49_008110</name>
</gene>
<dbReference type="EMBL" id="JARKIK010000065">
    <property type="protein sequence ID" value="KAK8730150.1"/>
    <property type="molecule type" value="Genomic_DNA"/>
</dbReference>
<dbReference type="Proteomes" id="UP001445076">
    <property type="component" value="Unassembled WGS sequence"/>
</dbReference>
<dbReference type="InterPro" id="IPR036058">
    <property type="entry name" value="Kazal_dom_sf"/>
</dbReference>
<feature type="domain" description="Kazal-like" evidence="4">
    <location>
        <begin position="17"/>
        <end position="83"/>
    </location>
</feature>
<organism evidence="5 6">
    <name type="scientific">Cherax quadricarinatus</name>
    <name type="common">Australian red claw crayfish</name>
    <dbReference type="NCBI Taxonomy" id="27406"/>
    <lineage>
        <taxon>Eukaryota</taxon>
        <taxon>Metazoa</taxon>
        <taxon>Ecdysozoa</taxon>
        <taxon>Arthropoda</taxon>
        <taxon>Crustacea</taxon>
        <taxon>Multicrustacea</taxon>
        <taxon>Malacostraca</taxon>
        <taxon>Eumalacostraca</taxon>
        <taxon>Eucarida</taxon>
        <taxon>Decapoda</taxon>
        <taxon>Pleocyemata</taxon>
        <taxon>Astacidea</taxon>
        <taxon>Parastacoidea</taxon>
        <taxon>Parastacidae</taxon>
        <taxon>Cherax</taxon>
    </lineage>
</organism>